<dbReference type="Gene3D" id="1.10.240.10">
    <property type="entry name" value="Tyrosyl-Transfer RNA Synthetase"/>
    <property type="match status" value="1"/>
</dbReference>
<keyword evidence="3" id="KW-0547">Nucleotide-binding</keyword>
<dbReference type="NCBIfam" id="NF006330">
    <property type="entry name" value="PRK08560.1"/>
    <property type="match status" value="1"/>
</dbReference>
<dbReference type="GO" id="GO:0005524">
    <property type="term" value="F:ATP binding"/>
    <property type="evidence" value="ECO:0007669"/>
    <property type="project" value="UniProtKB-KW"/>
</dbReference>
<evidence type="ECO:0000256" key="2">
    <source>
        <dbReference type="ARBA" id="ARBA00022598"/>
    </source>
</evidence>
<dbReference type="AlphaFoldDB" id="T1C1U8"/>
<dbReference type="InterPro" id="IPR050489">
    <property type="entry name" value="Tyr-tRNA_synthase"/>
</dbReference>
<comment type="catalytic activity">
    <reaction evidence="8">
        <text>tRNA(Tyr) + L-tyrosine + ATP = L-tyrosyl-tRNA(Tyr) + AMP + diphosphate + H(+)</text>
        <dbReference type="Rhea" id="RHEA:10220"/>
        <dbReference type="Rhea" id="RHEA-COMP:9706"/>
        <dbReference type="Rhea" id="RHEA-COMP:9707"/>
        <dbReference type="ChEBI" id="CHEBI:15378"/>
        <dbReference type="ChEBI" id="CHEBI:30616"/>
        <dbReference type="ChEBI" id="CHEBI:33019"/>
        <dbReference type="ChEBI" id="CHEBI:58315"/>
        <dbReference type="ChEBI" id="CHEBI:78442"/>
        <dbReference type="ChEBI" id="CHEBI:78536"/>
        <dbReference type="ChEBI" id="CHEBI:456215"/>
        <dbReference type="EC" id="6.1.1.1"/>
    </reaction>
</comment>
<dbReference type="Pfam" id="PF00579">
    <property type="entry name" value="tRNA-synt_1b"/>
    <property type="match status" value="1"/>
</dbReference>
<dbReference type="EMBL" id="AUZY01000156">
    <property type="protein sequence ID" value="EQD79451.1"/>
    <property type="molecule type" value="Genomic_DNA"/>
</dbReference>
<dbReference type="GO" id="GO:0005737">
    <property type="term" value="C:cytoplasm"/>
    <property type="evidence" value="ECO:0007669"/>
    <property type="project" value="TreeGrafter"/>
</dbReference>
<evidence type="ECO:0000256" key="3">
    <source>
        <dbReference type="ARBA" id="ARBA00022741"/>
    </source>
</evidence>
<dbReference type="PIRSF" id="PIRSF006588">
    <property type="entry name" value="TyrRS_arch_euk"/>
    <property type="match status" value="1"/>
</dbReference>
<dbReference type="PRINTS" id="PR01040">
    <property type="entry name" value="TRNASYNTHTYR"/>
</dbReference>
<evidence type="ECO:0000256" key="1">
    <source>
        <dbReference type="ARBA" id="ARBA00013160"/>
    </source>
</evidence>
<reference evidence="9" key="2">
    <citation type="journal article" date="2014" name="ISME J.">
        <title>Microbial stratification in low pH oxic and suboxic macroscopic growths along an acid mine drainage.</title>
        <authorList>
            <person name="Mendez-Garcia C."/>
            <person name="Mesa V."/>
            <person name="Sprenger R.R."/>
            <person name="Richter M."/>
            <person name="Diez M.S."/>
            <person name="Solano J."/>
            <person name="Bargiela R."/>
            <person name="Golyshina O.V."/>
            <person name="Manteca A."/>
            <person name="Ramos J.L."/>
            <person name="Gallego J.R."/>
            <person name="Llorente I."/>
            <person name="Martins Dos Santos V.A."/>
            <person name="Jensen O.N."/>
            <person name="Pelaez A.I."/>
            <person name="Sanchez J."/>
            <person name="Ferrer M."/>
        </authorList>
    </citation>
    <scope>NUCLEOTIDE SEQUENCE</scope>
</reference>
<dbReference type="InterPro" id="IPR014729">
    <property type="entry name" value="Rossmann-like_a/b/a_fold"/>
</dbReference>
<sequence length="256" mass="28778">REGMRAMGLSDKVRFIWASDLVDSGEYFTTLIKLAKHTSLSRLRRALPIMGRVEGDAEKDFSMYIYPIMQVTDISVMNIDIALGGMDQRHAHMLQRDIADKSGIKKVSAIHGPLLGSLKGPGRMDAAPDGEIVKMSKSDPDSAIFIFDSEASIRRKLSSAFCPMGEVKGNPVMDVARHIIYPYYQKEFMIHRPVSKGGDFVYNDYDELEAEYIANRVHPMDLKAAVGEVLVEMLGPARSIYEQYEEEMRDLGYTSQ</sequence>
<keyword evidence="5" id="KW-0648">Protein biosynthesis</keyword>
<keyword evidence="2" id="KW-0436">Ligase</keyword>
<keyword evidence="4" id="KW-0067">ATP-binding</keyword>
<accession>T1C1U8</accession>
<evidence type="ECO:0000256" key="8">
    <source>
        <dbReference type="ARBA" id="ARBA00048248"/>
    </source>
</evidence>
<gene>
    <name evidence="9" type="ORF">B1B_00202</name>
</gene>
<dbReference type="GO" id="GO:0004831">
    <property type="term" value="F:tyrosine-tRNA ligase activity"/>
    <property type="evidence" value="ECO:0007669"/>
    <property type="project" value="UniProtKB-EC"/>
</dbReference>
<proteinExistence type="predicted"/>
<dbReference type="PANTHER" id="PTHR46264">
    <property type="entry name" value="TYROSINE-TRNA LIGASE"/>
    <property type="match status" value="1"/>
</dbReference>
<evidence type="ECO:0000256" key="7">
    <source>
        <dbReference type="ARBA" id="ARBA00033323"/>
    </source>
</evidence>
<name>T1C1U8_9ZZZZ</name>
<evidence type="ECO:0000256" key="6">
    <source>
        <dbReference type="ARBA" id="ARBA00023146"/>
    </source>
</evidence>
<evidence type="ECO:0000256" key="4">
    <source>
        <dbReference type="ARBA" id="ARBA00022840"/>
    </source>
</evidence>
<organism evidence="9">
    <name type="scientific">mine drainage metagenome</name>
    <dbReference type="NCBI Taxonomy" id="410659"/>
    <lineage>
        <taxon>unclassified sequences</taxon>
        <taxon>metagenomes</taxon>
        <taxon>ecological metagenomes</taxon>
    </lineage>
</organism>
<feature type="non-terminal residue" evidence="9">
    <location>
        <position position="1"/>
    </location>
</feature>
<dbReference type="InterPro" id="IPR002307">
    <property type="entry name" value="Tyr-tRNA-ligase"/>
</dbReference>
<dbReference type="SUPFAM" id="SSF52374">
    <property type="entry name" value="Nucleotidylyl transferase"/>
    <property type="match status" value="1"/>
</dbReference>
<dbReference type="GO" id="GO:0006437">
    <property type="term" value="P:tyrosyl-tRNA aminoacylation"/>
    <property type="evidence" value="ECO:0007669"/>
    <property type="project" value="InterPro"/>
</dbReference>
<dbReference type="InterPro" id="IPR023617">
    <property type="entry name" value="Tyr-tRNA-ligase_arc/euk-type"/>
</dbReference>
<comment type="caution">
    <text evidence="9">The sequence shown here is derived from an EMBL/GenBank/DDBJ whole genome shotgun (WGS) entry which is preliminary data.</text>
</comment>
<dbReference type="PANTHER" id="PTHR46264:SF4">
    <property type="entry name" value="TYROSINE--TRNA LIGASE, CYTOPLASMIC"/>
    <property type="match status" value="1"/>
</dbReference>
<evidence type="ECO:0000256" key="5">
    <source>
        <dbReference type="ARBA" id="ARBA00022917"/>
    </source>
</evidence>
<evidence type="ECO:0000313" key="9">
    <source>
        <dbReference type="EMBL" id="EQD79451.1"/>
    </source>
</evidence>
<reference evidence="9" key="1">
    <citation type="submission" date="2013-08" db="EMBL/GenBank/DDBJ databases">
        <authorList>
            <person name="Mendez C."/>
            <person name="Richter M."/>
            <person name="Ferrer M."/>
            <person name="Sanchez J."/>
        </authorList>
    </citation>
    <scope>NUCLEOTIDE SEQUENCE</scope>
</reference>
<dbReference type="Gene3D" id="3.40.50.620">
    <property type="entry name" value="HUPs"/>
    <property type="match status" value="1"/>
</dbReference>
<protein>
    <recommendedName>
        <fullName evidence="1">tyrosine--tRNA ligase</fullName>
        <ecNumber evidence="1">6.1.1.1</ecNumber>
    </recommendedName>
    <alternativeName>
        <fullName evidence="7">Tyrosyl-tRNA synthetase</fullName>
    </alternativeName>
</protein>
<keyword evidence="6 9" id="KW-0030">Aminoacyl-tRNA synthetase</keyword>
<dbReference type="InterPro" id="IPR002305">
    <property type="entry name" value="aa-tRNA-synth_Ic"/>
</dbReference>
<dbReference type="EC" id="6.1.1.1" evidence="1"/>